<dbReference type="SUPFAM" id="SSF53448">
    <property type="entry name" value="Nucleotide-diphospho-sugar transferases"/>
    <property type="match status" value="1"/>
</dbReference>
<accession>A0AAW6NKD8</accession>
<keyword evidence="7 8" id="KW-0472">Membrane</keyword>
<comment type="subcellular location">
    <subcellularLocation>
        <location evidence="1">Membrane</location>
        <topology evidence="1">Multi-pass membrane protein</topology>
    </subcellularLocation>
</comment>
<keyword evidence="5 8" id="KW-0812">Transmembrane</keyword>
<comment type="caution">
    <text evidence="10">The sequence shown here is derived from an EMBL/GenBank/DDBJ whole genome shotgun (WGS) entry which is preliminary data.</text>
</comment>
<proteinExistence type="predicted"/>
<reference evidence="10" key="1">
    <citation type="submission" date="2023-03" db="EMBL/GenBank/DDBJ databases">
        <title>A Study on Prevalence and Characterization of Enterobacter cloacae strains in China.</title>
        <authorList>
            <person name="Zheng Z."/>
        </authorList>
    </citation>
    <scope>NUCLEOTIDE SEQUENCE</scope>
    <source>
        <strain evidence="10">EC77</strain>
    </source>
</reference>
<dbReference type="GO" id="GO:0005886">
    <property type="term" value="C:plasma membrane"/>
    <property type="evidence" value="ECO:0007669"/>
    <property type="project" value="TreeGrafter"/>
</dbReference>
<evidence type="ECO:0000256" key="5">
    <source>
        <dbReference type="ARBA" id="ARBA00022692"/>
    </source>
</evidence>
<evidence type="ECO:0000256" key="3">
    <source>
        <dbReference type="ARBA" id="ARBA00022676"/>
    </source>
</evidence>
<evidence type="ECO:0000256" key="1">
    <source>
        <dbReference type="ARBA" id="ARBA00004141"/>
    </source>
</evidence>
<evidence type="ECO:0000256" key="2">
    <source>
        <dbReference type="ARBA" id="ARBA00004881"/>
    </source>
</evidence>
<feature type="transmembrane region" description="Helical" evidence="8">
    <location>
        <begin position="13"/>
        <end position="36"/>
    </location>
</feature>
<dbReference type="Gene3D" id="3.90.550.10">
    <property type="entry name" value="Spore Coat Polysaccharide Biosynthesis Protein SpsA, Chain A"/>
    <property type="match status" value="1"/>
</dbReference>
<feature type="domain" description="Glycosyltransferase 2-like" evidence="9">
    <location>
        <begin position="73"/>
        <end position="187"/>
    </location>
</feature>
<dbReference type="InterPro" id="IPR050321">
    <property type="entry name" value="Glycosyltr_2/OpgH_subfam"/>
</dbReference>
<dbReference type="PANTHER" id="PTHR43867:SF2">
    <property type="entry name" value="CELLULOSE SYNTHASE CATALYTIC SUBUNIT A [UDP-FORMING]"/>
    <property type="match status" value="1"/>
</dbReference>
<keyword evidence="3 10" id="KW-0328">Glycosyltransferase</keyword>
<dbReference type="InterPro" id="IPR029044">
    <property type="entry name" value="Nucleotide-diphossugar_trans"/>
</dbReference>
<dbReference type="EC" id="2.4.-.-" evidence="10"/>
<dbReference type="GO" id="GO:0016758">
    <property type="term" value="F:hexosyltransferase activity"/>
    <property type="evidence" value="ECO:0007669"/>
    <property type="project" value="TreeGrafter"/>
</dbReference>
<gene>
    <name evidence="10" type="ORF">P3S46_02950</name>
</gene>
<evidence type="ECO:0000256" key="7">
    <source>
        <dbReference type="ARBA" id="ARBA00023136"/>
    </source>
</evidence>
<dbReference type="RefSeq" id="WP_276201070.1">
    <property type="nucleotide sequence ID" value="NZ_JARJGR010000409.1"/>
</dbReference>
<evidence type="ECO:0000256" key="8">
    <source>
        <dbReference type="SAM" id="Phobius"/>
    </source>
</evidence>
<evidence type="ECO:0000256" key="4">
    <source>
        <dbReference type="ARBA" id="ARBA00022679"/>
    </source>
</evidence>
<name>A0AAW6NKD8_ENTCL</name>
<keyword evidence="4 10" id="KW-0808">Transferase</keyword>
<evidence type="ECO:0000313" key="11">
    <source>
        <dbReference type="Proteomes" id="UP001215180"/>
    </source>
</evidence>
<evidence type="ECO:0000259" key="9">
    <source>
        <dbReference type="Pfam" id="PF00535"/>
    </source>
</evidence>
<evidence type="ECO:0000256" key="6">
    <source>
        <dbReference type="ARBA" id="ARBA00022989"/>
    </source>
</evidence>
<sequence length="208" mass="23739">MYWRWTASLNTDALWYAIPLVLAETLAWIGTVLFTINLWKEDDPPQNPPPIEINDCLRSEDAEASRPIKVDLFIATYSEDVELVRLSIRDAMKMDYPGPLDYKVHVLDDGRRPEMKAVCDQEGANYISRQTNIGFKAGNLRNGLEQTDGDFLIICDADTRVFPTLLSHTLGYFRDPDVAWVQTPQWFFDLPEGENLARWLGRKAGKTG</sequence>
<protein>
    <submittedName>
        <fullName evidence="10">Glycosyltransferase</fullName>
        <ecNumber evidence="10">2.4.-.-</ecNumber>
    </submittedName>
</protein>
<dbReference type="Proteomes" id="UP001215180">
    <property type="component" value="Unassembled WGS sequence"/>
</dbReference>
<dbReference type="EMBL" id="JARJGR010000409">
    <property type="protein sequence ID" value="MDF3636177.1"/>
    <property type="molecule type" value="Genomic_DNA"/>
</dbReference>
<organism evidence="10 11">
    <name type="scientific">Enterobacter cloacae</name>
    <dbReference type="NCBI Taxonomy" id="550"/>
    <lineage>
        <taxon>Bacteria</taxon>
        <taxon>Pseudomonadati</taxon>
        <taxon>Pseudomonadota</taxon>
        <taxon>Gammaproteobacteria</taxon>
        <taxon>Enterobacterales</taxon>
        <taxon>Enterobacteriaceae</taxon>
        <taxon>Enterobacter</taxon>
        <taxon>Enterobacter cloacae complex</taxon>
    </lineage>
</organism>
<dbReference type="InterPro" id="IPR001173">
    <property type="entry name" value="Glyco_trans_2-like"/>
</dbReference>
<feature type="non-terminal residue" evidence="10">
    <location>
        <position position="208"/>
    </location>
</feature>
<keyword evidence="6 8" id="KW-1133">Transmembrane helix</keyword>
<dbReference type="PANTHER" id="PTHR43867">
    <property type="entry name" value="CELLULOSE SYNTHASE CATALYTIC SUBUNIT A [UDP-FORMING]"/>
    <property type="match status" value="1"/>
</dbReference>
<comment type="pathway">
    <text evidence="2">Glycan metabolism.</text>
</comment>
<evidence type="ECO:0000313" key="10">
    <source>
        <dbReference type="EMBL" id="MDF3636177.1"/>
    </source>
</evidence>
<dbReference type="Pfam" id="PF00535">
    <property type="entry name" value="Glycos_transf_2"/>
    <property type="match status" value="1"/>
</dbReference>
<dbReference type="AlphaFoldDB" id="A0AAW6NKD8"/>